<comment type="caution">
    <text evidence="1">The sequence shown here is derived from an EMBL/GenBank/DDBJ whole genome shotgun (WGS) entry which is preliminary data.</text>
</comment>
<dbReference type="RefSeq" id="WP_376809923.1">
    <property type="nucleotide sequence ID" value="NZ_JBHTAC010000051.1"/>
</dbReference>
<organism evidence="1 2">
    <name type="scientific">Catellatospora aurea</name>
    <dbReference type="NCBI Taxonomy" id="1337874"/>
    <lineage>
        <taxon>Bacteria</taxon>
        <taxon>Bacillati</taxon>
        <taxon>Actinomycetota</taxon>
        <taxon>Actinomycetes</taxon>
        <taxon>Micromonosporales</taxon>
        <taxon>Micromonosporaceae</taxon>
        <taxon>Catellatospora</taxon>
    </lineage>
</organism>
<keyword evidence="2" id="KW-1185">Reference proteome</keyword>
<gene>
    <name evidence="1" type="ORF">ACFQO7_32235</name>
</gene>
<name>A0ABW2H5V8_9ACTN</name>
<reference evidence="2" key="1">
    <citation type="journal article" date="2019" name="Int. J. Syst. Evol. Microbiol.">
        <title>The Global Catalogue of Microorganisms (GCM) 10K type strain sequencing project: providing services to taxonomists for standard genome sequencing and annotation.</title>
        <authorList>
            <consortium name="The Broad Institute Genomics Platform"/>
            <consortium name="The Broad Institute Genome Sequencing Center for Infectious Disease"/>
            <person name="Wu L."/>
            <person name="Ma J."/>
        </authorList>
    </citation>
    <scope>NUCLEOTIDE SEQUENCE [LARGE SCALE GENOMIC DNA]</scope>
    <source>
        <strain evidence="2">CGMCC 1.9106</strain>
    </source>
</reference>
<sequence length="91" mass="10486">MTEHMTYELPVDHPEPQIGDVLQVPHYLVDRPPVLVTVTRVDACVSLRPSAWWVFGQERAGYGVRVYVHRQHPQRGEQAEGATWRDRLRAA</sequence>
<protein>
    <submittedName>
        <fullName evidence="1">Uncharacterized protein</fullName>
    </submittedName>
</protein>
<proteinExistence type="predicted"/>
<dbReference type="EMBL" id="JBHTAC010000051">
    <property type="protein sequence ID" value="MFC7247167.1"/>
    <property type="molecule type" value="Genomic_DNA"/>
</dbReference>
<dbReference type="Proteomes" id="UP001596392">
    <property type="component" value="Unassembled WGS sequence"/>
</dbReference>
<evidence type="ECO:0000313" key="1">
    <source>
        <dbReference type="EMBL" id="MFC7247167.1"/>
    </source>
</evidence>
<evidence type="ECO:0000313" key="2">
    <source>
        <dbReference type="Proteomes" id="UP001596392"/>
    </source>
</evidence>
<accession>A0ABW2H5V8</accession>